<reference evidence="2 3" key="1">
    <citation type="journal article" date="2014" name="Agronomy (Basel)">
        <title>A Draft Genome Sequence for Ensete ventricosum, the Drought-Tolerant Tree Against Hunger.</title>
        <authorList>
            <person name="Harrison J."/>
            <person name="Moore K.A."/>
            <person name="Paszkiewicz K."/>
            <person name="Jones T."/>
            <person name="Grant M."/>
            <person name="Ambacheew D."/>
            <person name="Muzemil S."/>
            <person name="Studholme D.J."/>
        </authorList>
    </citation>
    <scope>NUCLEOTIDE SEQUENCE [LARGE SCALE GENOMIC DNA]</scope>
</reference>
<evidence type="ECO:0000256" key="1">
    <source>
        <dbReference type="SAM" id="MobiDB-lite"/>
    </source>
</evidence>
<protein>
    <submittedName>
        <fullName evidence="2">Uncharacterized protein</fullName>
    </submittedName>
</protein>
<evidence type="ECO:0000313" key="2">
    <source>
        <dbReference type="EMBL" id="RRT76186.1"/>
    </source>
</evidence>
<gene>
    <name evidence="2" type="ORF">B296_00007612</name>
</gene>
<comment type="caution">
    <text evidence="2">The sequence shown here is derived from an EMBL/GenBank/DDBJ whole genome shotgun (WGS) entry which is preliminary data.</text>
</comment>
<feature type="region of interest" description="Disordered" evidence="1">
    <location>
        <begin position="42"/>
        <end position="74"/>
    </location>
</feature>
<organism evidence="2 3">
    <name type="scientific">Ensete ventricosum</name>
    <name type="common">Abyssinian banana</name>
    <name type="synonym">Musa ensete</name>
    <dbReference type="NCBI Taxonomy" id="4639"/>
    <lineage>
        <taxon>Eukaryota</taxon>
        <taxon>Viridiplantae</taxon>
        <taxon>Streptophyta</taxon>
        <taxon>Embryophyta</taxon>
        <taxon>Tracheophyta</taxon>
        <taxon>Spermatophyta</taxon>
        <taxon>Magnoliopsida</taxon>
        <taxon>Liliopsida</taxon>
        <taxon>Zingiberales</taxon>
        <taxon>Musaceae</taxon>
        <taxon>Ensete</taxon>
    </lineage>
</organism>
<feature type="region of interest" description="Disordered" evidence="1">
    <location>
        <begin position="95"/>
        <end position="130"/>
    </location>
</feature>
<proteinExistence type="predicted"/>
<accession>A0A427AJ11</accession>
<dbReference type="Proteomes" id="UP000287651">
    <property type="component" value="Unassembled WGS sequence"/>
</dbReference>
<sequence>MPYAPLPIGMIGGRYLDVISNRFPKMSYCKYRPPWVSATGNSFTGAPSMYRDRTRAGKTTHTTKGSEREITGRNGIGDLDLGPIRWVSEAFIRRRGREAAGRRRRGMLLTKKDSPDARKGQRKGEESQPW</sequence>
<dbReference type="AlphaFoldDB" id="A0A427AJ11"/>
<feature type="compositionally biased region" description="Basic and acidic residues" evidence="1">
    <location>
        <begin position="110"/>
        <end position="130"/>
    </location>
</feature>
<name>A0A427AJ11_ENSVE</name>
<evidence type="ECO:0000313" key="3">
    <source>
        <dbReference type="Proteomes" id="UP000287651"/>
    </source>
</evidence>
<dbReference type="EMBL" id="AMZH03002266">
    <property type="protein sequence ID" value="RRT76186.1"/>
    <property type="molecule type" value="Genomic_DNA"/>
</dbReference>